<proteinExistence type="predicted"/>
<protein>
    <submittedName>
        <fullName evidence="1">Uncharacterized protein</fullName>
    </submittedName>
</protein>
<evidence type="ECO:0000313" key="1">
    <source>
        <dbReference type="EMBL" id="CAB4150308.1"/>
    </source>
</evidence>
<sequence length="140" mass="16261">MKILQVQLEPKDIADIVHCAIEGGINYWGECQNYKWSEWYEPDPARSYKNEHGTYEAEKVKDLPDDYVYVEIKEDEDNGEPTREVNDWFPIRKADIERGFALAFAKHPHLYHARDGEVDMDATGGEVIMQYAIFGELIYG</sequence>
<name>A0A6J5MUD8_9CAUD</name>
<accession>A0A6J5MUD8</accession>
<gene>
    <name evidence="1" type="ORF">UFOVP570_21</name>
</gene>
<organism evidence="1">
    <name type="scientific">uncultured Caudovirales phage</name>
    <dbReference type="NCBI Taxonomy" id="2100421"/>
    <lineage>
        <taxon>Viruses</taxon>
        <taxon>Duplodnaviria</taxon>
        <taxon>Heunggongvirae</taxon>
        <taxon>Uroviricota</taxon>
        <taxon>Caudoviricetes</taxon>
        <taxon>Peduoviridae</taxon>
        <taxon>Maltschvirus</taxon>
        <taxon>Maltschvirus maltsch</taxon>
    </lineage>
</organism>
<reference evidence="1" key="1">
    <citation type="submission" date="2020-04" db="EMBL/GenBank/DDBJ databases">
        <authorList>
            <person name="Chiriac C."/>
            <person name="Salcher M."/>
            <person name="Ghai R."/>
            <person name="Kavagutti S V."/>
        </authorList>
    </citation>
    <scope>NUCLEOTIDE SEQUENCE</scope>
</reference>
<dbReference type="EMBL" id="LR796541">
    <property type="protein sequence ID" value="CAB4150308.1"/>
    <property type="molecule type" value="Genomic_DNA"/>
</dbReference>